<dbReference type="AlphaFoldDB" id="A0A822YXS7"/>
<accession>A0A822YXS7</accession>
<comment type="caution">
    <text evidence="2">The sequence shown here is derived from an EMBL/GenBank/DDBJ whole genome shotgun (WGS) entry which is preliminary data.</text>
</comment>
<sequence length="68" mass="7160">MVVASIGSLLRMLLALFLKIACLQLGAKGQIMLESNSLCCSAGAYERNGTGGYLRTKLLLGLDSGKEP</sequence>
<evidence type="ECO:0008006" key="4">
    <source>
        <dbReference type="Google" id="ProtNLM"/>
    </source>
</evidence>
<organism evidence="2 3">
    <name type="scientific">Nelumbo nucifera</name>
    <name type="common">Sacred lotus</name>
    <dbReference type="NCBI Taxonomy" id="4432"/>
    <lineage>
        <taxon>Eukaryota</taxon>
        <taxon>Viridiplantae</taxon>
        <taxon>Streptophyta</taxon>
        <taxon>Embryophyta</taxon>
        <taxon>Tracheophyta</taxon>
        <taxon>Spermatophyta</taxon>
        <taxon>Magnoliopsida</taxon>
        <taxon>Proteales</taxon>
        <taxon>Nelumbonaceae</taxon>
        <taxon>Nelumbo</taxon>
    </lineage>
</organism>
<evidence type="ECO:0000256" key="1">
    <source>
        <dbReference type="SAM" id="SignalP"/>
    </source>
</evidence>
<keyword evidence="3" id="KW-1185">Reference proteome</keyword>
<protein>
    <recommendedName>
        <fullName evidence="4">Secreted protein</fullName>
    </recommendedName>
</protein>
<evidence type="ECO:0000313" key="3">
    <source>
        <dbReference type="Proteomes" id="UP000607653"/>
    </source>
</evidence>
<feature type="signal peptide" evidence="1">
    <location>
        <begin position="1"/>
        <end position="29"/>
    </location>
</feature>
<keyword evidence="1" id="KW-0732">Signal</keyword>
<dbReference type="EMBL" id="DUZY01000004">
    <property type="protein sequence ID" value="DAD37310.1"/>
    <property type="molecule type" value="Genomic_DNA"/>
</dbReference>
<feature type="chain" id="PRO_5032414729" description="Secreted protein" evidence="1">
    <location>
        <begin position="30"/>
        <end position="68"/>
    </location>
</feature>
<dbReference type="Proteomes" id="UP000607653">
    <property type="component" value="Unassembled WGS sequence"/>
</dbReference>
<name>A0A822YXS7_NELNU</name>
<proteinExistence type="predicted"/>
<evidence type="ECO:0000313" key="2">
    <source>
        <dbReference type="EMBL" id="DAD37310.1"/>
    </source>
</evidence>
<gene>
    <name evidence="2" type="ORF">HUJ06_007951</name>
</gene>
<reference evidence="2 3" key="1">
    <citation type="journal article" date="2020" name="Mol. Biol. Evol.">
        <title>Distinct Expression and Methylation Patterns for Genes with Different Fates following a Single Whole-Genome Duplication in Flowering Plants.</title>
        <authorList>
            <person name="Shi T."/>
            <person name="Rahmani R.S."/>
            <person name="Gugger P.F."/>
            <person name="Wang M."/>
            <person name="Li H."/>
            <person name="Zhang Y."/>
            <person name="Li Z."/>
            <person name="Wang Q."/>
            <person name="Van de Peer Y."/>
            <person name="Marchal K."/>
            <person name="Chen J."/>
        </authorList>
    </citation>
    <scope>NUCLEOTIDE SEQUENCE [LARGE SCALE GENOMIC DNA]</scope>
    <source>
        <tissue evidence="2">Leaf</tissue>
    </source>
</reference>